<keyword evidence="3" id="KW-1185">Reference proteome</keyword>
<protein>
    <submittedName>
        <fullName evidence="2">Pimeloyl-ACP methyl ester carboxylesterase</fullName>
    </submittedName>
</protein>
<organism evidence="2 3">
    <name type="scientific">Rhodoferax ferrireducens</name>
    <dbReference type="NCBI Taxonomy" id="192843"/>
    <lineage>
        <taxon>Bacteria</taxon>
        <taxon>Pseudomonadati</taxon>
        <taxon>Pseudomonadota</taxon>
        <taxon>Betaproteobacteria</taxon>
        <taxon>Burkholderiales</taxon>
        <taxon>Comamonadaceae</taxon>
        <taxon>Rhodoferax</taxon>
    </lineage>
</organism>
<evidence type="ECO:0000313" key="3">
    <source>
        <dbReference type="Proteomes" id="UP001180487"/>
    </source>
</evidence>
<proteinExistence type="predicted"/>
<dbReference type="Gene3D" id="3.40.50.1820">
    <property type="entry name" value="alpha/beta hydrolase"/>
    <property type="match status" value="1"/>
</dbReference>
<dbReference type="Proteomes" id="UP001180487">
    <property type="component" value="Unassembled WGS sequence"/>
</dbReference>
<name>A0ABU2C5T3_9BURK</name>
<accession>A0ABU2C5T3</accession>
<dbReference type="Pfam" id="PF00561">
    <property type="entry name" value="Abhydrolase_1"/>
    <property type="match status" value="1"/>
</dbReference>
<feature type="domain" description="AB hydrolase-1" evidence="1">
    <location>
        <begin position="23"/>
        <end position="262"/>
    </location>
</feature>
<dbReference type="PANTHER" id="PTHR43689:SF8">
    <property type="entry name" value="ALPHA_BETA-HYDROLASES SUPERFAMILY PROTEIN"/>
    <property type="match status" value="1"/>
</dbReference>
<evidence type="ECO:0000313" key="2">
    <source>
        <dbReference type="EMBL" id="MDR7376624.1"/>
    </source>
</evidence>
<reference evidence="2 3" key="1">
    <citation type="submission" date="2023-07" db="EMBL/GenBank/DDBJ databases">
        <title>Sorghum-associated microbial communities from plants grown in Nebraska, USA.</title>
        <authorList>
            <person name="Schachtman D."/>
        </authorList>
    </citation>
    <scope>NUCLEOTIDE SEQUENCE [LARGE SCALE GENOMIC DNA]</scope>
    <source>
        <strain evidence="2 3">BE313</strain>
    </source>
</reference>
<dbReference type="PANTHER" id="PTHR43689">
    <property type="entry name" value="HYDROLASE"/>
    <property type="match status" value="1"/>
</dbReference>
<dbReference type="EMBL" id="JAVDXT010000001">
    <property type="protein sequence ID" value="MDR7376624.1"/>
    <property type="molecule type" value="Genomic_DNA"/>
</dbReference>
<evidence type="ECO:0000259" key="1">
    <source>
        <dbReference type="Pfam" id="PF00561"/>
    </source>
</evidence>
<dbReference type="PRINTS" id="PR00111">
    <property type="entry name" value="ABHYDROLASE"/>
</dbReference>
<gene>
    <name evidence="2" type="ORF">J2X19_001282</name>
</gene>
<dbReference type="SUPFAM" id="SSF53474">
    <property type="entry name" value="alpha/beta-Hydrolases"/>
    <property type="match status" value="1"/>
</dbReference>
<dbReference type="RefSeq" id="WP_310371689.1">
    <property type="nucleotide sequence ID" value="NZ_JAVDXT010000001.1"/>
</dbReference>
<comment type="caution">
    <text evidence="2">The sequence shown here is derived from an EMBL/GenBank/DDBJ whole genome shotgun (WGS) entry which is preliminary data.</text>
</comment>
<dbReference type="InterPro" id="IPR000073">
    <property type="entry name" value="AB_hydrolase_1"/>
</dbReference>
<sequence length="276" mass="29394">MIDSYISADGVQVRYRDSGGAGPAVLLLHGIGGSLELWSAQLVSDNRAMRLIALDLPGHGLSGFGRQPYAPKTFAAFVWKFVDALGLHKVHLAGNSLGGAICLQMQAQQPARVQTVLLAAAANLGRDCPVPFRLMTLPVLGTLMSRAGPMAVTQQIQAIFGPSFVVTDELRKTIERNVMRPGAQAAFLATLRRMTDLGGQRASLVADAHTALASAPVPPLLLHGRQDSVIPFAHSEHAHKRAPASRFQPIDDCGHTPQLEQPAVFNAALRALVVEA</sequence>
<dbReference type="InterPro" id="IPR029058">
    <property type="entry name" value="AB_hydrolase_fold"/>
</dbReference>